<feature type="region of interest" description="Disordered" evidence="1">
    <location>
        <begin position="284"/>
        <end position="312"/>
    </location>
</feature>
<dbReference type="InterPro" id="IPR008906">
    <property type="entry name" value="HATC_C_dom"/>
</dbReference>
<dbReference type="Proteomes" id="UP000245207">
    <property type="component" value="Unassembled WGS sequence"/>
</dbReference>
<dbReference type="Pfam" id="PF05699">
    <property type="entry name" value="Dimer_Tnp_hAT"/>
    <property type="match status" value="1"/>
</dbReference>
<evidence type="ECO:0000313" key="4">
    <source>
        <dbReference type="Proteomes" id="UP000245207"/>
    </source>
</evidence>
<name>A0A2U1Q8B2_ARTAN</name>
<evidence type="ECO:0000256" key="1">
    <source>
        <dbReference type="SAM" id="MobiDB-lite"/>
    </source>
</evidence>
<comment type="caution">
    <text evidence="3">The sequence shown here is derived from an EMBL/GenBank/DDBJ whole genome shotgun (WGS) entry which is preliminary data.</text>
</comment>
<keyword evidence="4" id="KW-1185">Reference proteome</keyword>
<evidence type="ECO:0000313" key="3">
    <source>
        <dbReference type="EMBL" id="PWA94251.1"/>
    </source>
</evidence>
<dbReference type="EMBL" id="PKPP01000326">
    <property type="protein sequence ID" value="PWA94251.1"/>
    <property type="molecule type" value="Genomic_DNA"/>
</dbReference>
<evidence type="ECO:0000259" key="2">
    <source>
        <dbReference type="Pfam" id="PF05699"/>
    </source>
</evidence>
<proteinExistence type="predicted"/>
<dbReference type="PANTHER" id="PTHR23272:SF190">
    <property type="entry name" value="ZINC FINGER, BED-TYPE-RELATED"/>
    <property type="match status" value="1"/>
</dbReference>
<sequence>MLSDVYYPMSHLVLNQLFMMCRKLGAYEYDGPLFATMVVPMIEKLRKYSEDIPSVITCATAMSPCLNISGVEYLIIANDLDLQQKDPFYVTKAQDIFKYNFKRLFNVYFEKYGTTNVGTSSDSTIWASSSTEDPNLDLFSNLRQESSKRARSENLSSNEYGRYTGTDWLNTITPEEYKNFDVLNWWKQKEPQFPVLAAMARDLLSVQASTVASESAFSTSGRILSVRRTRLIPLSLEICICLKDYLDGNESIQDVSILEEPMKYEKQLQEIEVEEGYQINLSEEEVTFDEATSATRATTEVEDEDDNDTDDE</sequence>
<protein>
    <recommendedName>
        <fullName evidence="2">HAT C-terminal dimerisation domain-containing protein</fullName>
    </recommendedName>
</protein>
<dbReference type="SUPFAM" id="SSF53098">
    <property type="entry name" value="Ribonuclease H-like"/>
    <property type="match status" value="1"/>
</dbReference>
<dbReference type="OrthoDB" id="1729558at2759"/>
<dbReference type="AlphaFoldDB" id="A0A2U1Q8B2"/>
<feature type="domain" description="HAT C-terminal dimerisation" evidence="2">
    <location>
        <begin position="175"/>
        <end position="245"/>
    </location>
</feature>
<accession>A0A2U1Q8B2</accession>
<organism evidence="3 4">
    <name type="scientific">Artemisia annua</name>
    <name type="common">Sweet wormwood</name>
    <dbReference type="NCBI Taxonomy" id="35608"/>
    <lineage>
        <taxon>Eukaryota</taxon>
        <taxon>Viridiplantae</taxon>
        <taxon>Streptophyta</taxon>
        <taxon>Embryophyta</taxon>
        <taxon>Tracheophyta</taxon>
        <taxon>Spermatophyta</taxon>
        <taxon>Magnoliopsida</taxon>
        <taxon>eudicotyledons</taxon>
        <taxon>Gunneridae</taxon>
        <taxon>Pentapetalae</taxon>
        <taxon>asterids</taxon>
        <taxon>campanulids</taxon>
        <taxon>Asterales</taxon>
        <taxon>Asteraceae</taxon>
        <taxon>Asteroideae</taxon>
        <taxon>Anthemideae</taxon>
        <taxon>Artemisiinae</taxon>
        <taxon>Artemisia</taxon>
    </lineage>
</organism>
<dbReference type="STRING" id="35608.A0A2U1Q8B2"/>
<feature type="compositionally biased region" description="Acidic residues" evidence="1">
    <location>
        <begin position="300"/>
        <end position="312"/>
    </location>
</feature>
<dbReference type="GO" id="GO:0046983">
    <property type="term" value="F:protein dimerization activity"/>
    <property type="evidence" value="ECO:0007669"/>
    <property type="project" value="InterPro"/>
</dbReference>
<reference evidence="3 4" key="1">
    <citation type="journal article" date="2018" name="Mol. Plant">
        <title>The genome of Artemisia annua provides insight into the evolution of Asteraceae family and artemisinin biosynthesis.</title>
        <authorList>
            <person name="Shen Q."/>
            <person name="Zhang L."/>
            <person name="Liao Z."/>
            <person name="Wang S."/>
            <person name="Yan T."/>
            <person name="Shi P."/>
            <person name="Liu M."/>
            <person name="Fu X."/>
            <person name="Pan Q."/>
            <person name="Wang Y."/>
            <person name="Lv Z."/>
            <person name="Lu X."/>
            <person name="Zhang F."/>
            <person name="Jiang W."/>
            <person name="Ma Y."/>
            <person name="Chen M."/>
            <person name="Hao X."/>
            <person name="Li L."/>
            <person name="Tang Y."/>
            <person name="Lv G."/>
            <person name="Zhou Y."/>
            <person name="Sun X."/>
            <person name="Brodelius P.E."/>
            <person name="Rose J.K.C."/>
            <person name="Tang K."/>
        </authorList>
    </citation>
    <scope>NUCLEOTIDE SEQUENCE [LARGE SCALE GENOMIC DNA]</scope>
    <source>
        <strain evidence="4">cv. Huhao1</strain>
        <tissue evidence="3">Leaf</tissue>
    </source>
</reference>
<gene>
    <name evidence="3" type="ORF">CTI12_AA017490</name>
</gene>
<dbReference type="PANTHER" id="PTHR23272">
    <property type="entry name" value="BED FINGER-RELATED"/>
    <property type="match status" value="1"/>
</dbReference>
<dbReference type="InterPro" id="IPR012337">
    <property type="entry name" value="RNaseH-like_sf"/>
</dbReference>